<evidence type="ECO:0008006" key="4">
    <source>
        <dbReference type="Google" id="ProtNLM"/>
    </source>
</evidence>
<dbReference type="RefSeq" id="WP_200340368.1">
    <property type="nucleotide sequence ID" value="NZ_NRRL01000018.1"/>
</dbReference>
<sequence length="126" mass="14217">MDRSSEAARLTAQALAGYLNQRPFEGAEVTRVSRELHAIFVELLCAGPAKPAVPVEQSVQDDYLICLEDGKKLRLLKRYLKAQYGMTPAEYRRKWGLPPDYPMCCPSYSRDRAAKAREIGLGRRSN</sequence>
<evidence type="ECO:0000313" key="3">
    <source>
        <dbReference type="Proteomes" id="UP001296873"/>
    </source>
</evidence>
<dbReference type="InterPro" id="IPR008807">
    <property type="entry name" value="ROS_MUCR"/>
</dbReference>
<reference evidence="2 3" key="1">
    <citation type="journal article" date="2020" name="Microorganisms">
        <title>Osmotic Adaptation and Compatible Solute Biosynthesis of Phototrophic Bacteria as Revealed from Genome Analyses.</title>
        <authorList>
            <person name="Imhoff J.F."/>
            <person name="Rahn T."/>
            <person name="Kunzel S."/>
            <person name="Keller A."/>
            <person name="Neulinger S.C."/>
        </authorList>
    </citation>
    <scope>NUCLEOTIDE SEQUENCE [LARGE SCALE GENOMIC DNA]</scope>
    <source>
        <strain evidence="2 3">DSM 9895</strain>
    </source>
</reference>
<comment type="similarity">
    <text evidence="1">Belongs to the ros/MucR family.</text>
</comment>
<dbReference type="Gene3D" id="1.10.10.1550">
    <property type="entry name" value="ROS/MUCR transcriptional regulator protein"/>
    <property type="match status" value="1"/>
</dbReference>
<evidence type="ECO:0000256" key="1">
    <source>
        <dbReference type="ARBA" id="ARBA00007031"/>
    </source>
</evidence>
<proteinExistence type="inferred from homology"/>
<dbReference type="Proteomes" id="UP001296873">
    <property type="component" value="Unassembled WGS sequence"/>
</dbReference>
<accession>A0ABS1DE18</accession>
<dbReference type="EMBL" id="NRRL01000018">
    <property type="protein sequence ID" value="MBK1668181.1"/>
    <property type="molecule type" value="Genomic_DNA"/>
</dbReference>
<name>A0ABS1DE18_9PROT</name>
<organism evidence="2 3">
    <name type="scientific">Rhodovibrio sodomensis</name>
    <dbReference type="NCBI Taxonomy" id="1088"/>
    <lineage>
        <taxon>Bacteria</taxon>
        <taxon>Pseudomonadati</taxon>
        <taxon>Pseudomonadota</taxon>
        <taxon>Alphaproteobacteria</taxon>
        <taxon>Rhodospirillales</taxon>
        <taxon>Rhodovibrionaceae</taxon>
        <taxon>Rhodovibrio</taxon>
    </lineage>
</organism>
<protein>
    <recommendedName>
        <fullName evidence="4">MucR family transcriptional regulator</fullName>
    </recommendedName>
</protein>
<keyword evidence="3" id="KW-1185">Reference proteome</keyword>
<evidence type="ECO:0000313" key="2">
    <source>
        <dbReference type="EMBL" id="MBK1668181.1"/>
    </source>
</evidence>
<gene>
    <name evidence="2" type="ORF">CKO28_09040</name>
</gene>
<dbReference type="Pfam" id="PF05443">
    <property type="entry name" value="ROS_MUCR"/>
    <property type="match status" value="1"/>
</dbReference>
<dbReference type="InterPro" id="IPR041920">
    <property type="entry name" value="ROS/MUCR_sf"/>
</dbReference>
<comment type="caution">
    <text evidence="2">The sequence shown here is derived from an EMBL/GenBank/DDBJ whole genome shotgun (WGS) entry which is preliminary data.</text>
</comment>